<dbReference type="Proteomes" id="UP001589774">
    <property type="component" value="Unassembled WGS sequence"/>
</dbReference>
<keyword evidence="1" id="KW-0472">Membrane</keyword>
<keyword evidence="3" id="KW-1185">Reference proteome</keyword>
<dbReference type="EMBL" id="JBHLWO010000002">
    <property type="protein sequence ID" value="MFC0320745.1"/>
    <property type="molecule type" value="Genomic_DNA"/>
</dbReference>
<feature type="transmembrane region" description="Helical" evidence="1">
    <location>
        <begin position="151"/>
        <end position="171"/>
    </location>
</feature>
<keyword evidence="1" id="KW-0812">Transmembrane</keyword>
<reference evidence="2 3" key="1">
    <citation type="submission" date="2024-09" db="EMBL/GenBank/DDBJ databases">
        <authorList>
            <person name="Sun Q."/>
            <person name="Mori K."/>
        </authorList>
    </citation>
    <scope>NUCLEOTIDE SEQUENCE [LARGE SCALE GENOMIC DNA]</scope>
    <source>
        <strain evidence="2 3">CCM 7765</strain>
    </source>
</reference>
<gene>
    <name evidence="2" type="ORF">ACFFI0_20635</name>
</gene>
<keyword evidence="1" id="KW-1133">Transmembrane helix</keyword>
<protein>
    <recommendedName>
        <fullName evidence="4">DUF4199 domain-containing protein</fullName>
    </recommendedName>
</protein>
<accession>A0ABV6HPE7</accession>
<evidence type="ECO:0008006" key="4">
    <source>
        <dbReference type="Google" id="ProtNLM"/>
    </source>
</evidence>
<evidence type="ECO:0000313" key="3">
    <source>
        <dbReference type="Proteomes" id="UP001589774"/>
    </source>
</evidence>
<feature type="transmembrane region" description="Helical" evidence="1">
    <location>
        <begin position="48"/>
        <end position="68"/>
    </location>
</feature>
<sequence length="174" mass="19619">MNKLNIKENLESLSIVGIIAGITCFILTYATAYYWLRDGFDPFETTCLALITAVYFLFSVFIFNSWLLSRYNRQMTEDGIKKFTSFYQVCLTAIFGFITFLIMDATIYYLVDDTIPKEFTNSLIELVDKTGGDTSELIEFAELTFGLQNGILTFILGIIGGISSLLPLNALKAR</sequence>
<dbReference type="RefSeq" id="WP_377477676.1">
    <property type="nucleotide sequence ID" value="NZ_JBHLWO010000002.1"/>
</dbReference>
<name>A0ABV6HPE7_9SPHI</name>
<feature type="transmembrane region" description="Helical" evidence="1">
    <location>
        <begin position="89"/>
        <end position="111"/>
    </location>
</feature>
<evidence type="ECO:0000313" key="2">
    <source>
        <dbReference type="EMBL" id="MFC0320745.1"/>
    </source>
</evidence>
<comment type="caution">
    <text evidence="2">The sequence shown here is derived from an EMBL/GenBank/DDBJ whole genome shotgun (WGS) entry which is preliminary data.</text>
</comment>
<proteinExistence type="predicted"/>
<evidence type="ECO:0000256" key="1">
    <source>
        <dbReference type="SAM" id="Phobius"/>
    </source>
</evidence>
<organism evidence="2 3">
    <name type="scientific">Olivibacter oleidegradans</name>
    <dbReference type="NCBI Taxonomy" id="760123"/>
    <lineage>
        <taxon>Bacteria</taxon>
        <taxon>Pseudomonadati</taxon>
        <taxon>Bacteroidota</taxon>
        <taxon>Sphingobacteriia</taxon>
        <taxon>Sphingobacteriales</taxon>
        <taxon>Sphingobacteriaceae</taxon>
        <taxon>Olivibacter</taxon>
    </lineage>
</organism>
<feature type="transmembrane region" description="Helical" evidence="1">
    <location>
        <begin position="12"/>
        <end position="36"/>
    </location>
</feature>